<feature type="domain" description="Transposase IS204/IS1001/IS1096/IS1165 zinc-finger" evidence="3">
    <location>
        <begin position="32"/>
        <end position="77"/>
    </location>
</feature>
<evidence type="ECO:0000313" key="4">
    <source>
        <dbReference type="EMBL" id="MES0873679.1"/>
    </source>
</evidence>
<dbReference type="PANTHER" id="PTHR33498">
    <property type="entry name" value="TRANSPOSASE FOR INSERTION SEQUENCE ELEMENT IS1557"/>
    <property type="match status" value="1"/>
</dbReference>
<organism evidence="4 5">
    <name type="scientific">Sinimarinibacterium thermocellulolyticum</name>
    <dbReference type="NCBI Taxonomy" id="3170016"/>
    <lineage>
        <taxon>Bacteria</taxon>
        <taxon>Pseudomonadati</taxon>
        <taxon>Pseudomonadota</taxon>
        <taxon>Gammaproteobacteria</taxon>
        <taxon>Nevskiales</taxon>
        <taxon>Nevskiaceae</taxon>
        <taxon>Sinimarinibacterium</taxon>
    </lineage>
</organism>
<reference evidence="4 5" key="1">
    <citation type="submission" date="2024-06" db="EMBL/GenBank/DDBJ databases">
        <authorList>
            <person name="Li Z."/>
            <person name="Jiang Y."/>
        </authorList>
    </citation>
    <scope>NUCLEOTIDE SEQUENCE [LARGE SCALE GENOMIC DNA]</scope>
    <source>
        <strain evidence="4 5">HSW-8</strain>
    </source>
</reference>
<dbReference type="InterPro" id="IPR029261">
    <property type="entry name" value="Transposase_Znf"/>
</dbReference>
<dbReference type="Pfam" id="PF01610">
    <property type="entry name" value="DDE_Tnp_ISL3"/>
    <property type="match status" value="1"/>
</dbReference>
<dbReference type="Proteomes" id="UP001465331">
    <property type="component" value="Unassembled WGS sequence"/>
</dbReference>
<accession>A0ABV2A947</accession>
<dbReference type="RefSeq" id="WP_352888479.1">
    <property type="nucleotide sequence ID" value="NZ_JBEPIJ010000005.1"/>
</dbReference>
<dbReference type="PANTHER" id="PTHR33498:SF1">
    <property type="entry name" value="TRANSPOSASE FOR INSERTION SEQUENCE ELEMENT IS1557"/>
    <property type="match status" value="1"/>
</dbReference>
<feature type="domain" description="Transposase IS204/IS1001/IS1096/IS1165 DDE" evidence="1">
    <location>
        <begin position="148"/>
        <end position="379"/>
    </location>
</feature>
<sequence length="445" mass="51699">MTSILNLRHLHPQKVEESEHDYHVRATTEVSPAACAHCQSRQIIKHTPYEVLIRDLPVHGKRVGIYLDRQRYRCKSCGKTFTADIPEVDDRRNMTRRLVKWIGEQAVKRPFLHVAEECGVDRQTVTLIFSNYVGELEKKVRFEAPQMMGIDEIHIIRKPRCVIGNIERNTIVEMLPNRNKTTVATYLTRLPGREKVRYVAMDMWTPYRDACQTVLPQATIVVDKFHVLRMANGAVEAVRKAHRASLTAPQRRGLMHDRFVMLKRPGDLTDREKLLLDGWTANYPLLGEAYRAKEAFYGFYECRTKADAQRYYQAWEDSLSDRVAPAFKDITSAFRNWGPLILTYFDHRITNAFSESMNNLIRLMNRLGRGYSFDALRAKVLFTDRAQVRRPKFERKVTVGDVYMDRMTSFQTTRPRREFTGSTEPMLNYGVDIATLTRLLESGEL</sequence>
<dbReference type="InterPro" id="IPR032877">
    <property type="entry name" value="Transposase_HTH"/>
</dbReference>
<name>A0ABV2A947_9GAMM</name>
<dbReference type="NCBIfam" id="NF033550">
    <property type="entry name" value="transpos_ISL3"/>
    <property type="match status" value="1"/>
</dbReference>
<feature type="domain" description="Transposase IS204/IS1001/IS1096/IS1165 helix-turn-helix" evidence="2">
    <location>
        <begin position="84"/>
        <end position="133"/>
    </location>
</feature>
<keyword evidence="5" id="KW-1185">Reference proteome</keyword>
<dbReference type="Pfam" id="PF14690">
    <property type="entry name" value="Zn_ribbon_ISL3"/>
    <property type="match status" value="1"/>
</dbReference>
<protein>
    <submittedName>
        <fullName evidence="4">ISL3 family transposase</fullName>
    </submittedName>
</protein>
<gene>
    <name evidence="4" type="ORF">ABSH63_06640</name>
</gene>
<dbReference type="EMBL" id="JBEPIJ010000005">
    <property type="protein sequence ID" value="MES0873679.1"/>
    <property type="molecule type" value="Genomic_DNA"/>
</dbReference>
<evidence type="ECO:0000313" key="5">
    <source>
        <dbReference type="Proteomes" id="UP001465331"/>
    </source>
</evidence>
<dbReference type="InterPro" id="IPR002560">
    <property type="entry name" value="Transposase_DDE"/>
</dbReference>
<comment type="caution">
    <text evidence="4">The sequence shown here is derived from an EMBL/GenBank/DDBJ whole genome shotgun (WGS) entry which is preliminary data.</text>
</comment>
<evidence type="ECO:0000259" key="1">
    <source>
        <dbReference type="Pfam" id="PF01610"/>
    </source>
</evidence>
<proteinExistence type="predicted"/>
<evidence type="ECO:0000259" key="2">
    <source>
        <dbReference type="Pfam" id="PF13542"/>
    </source>
</evidence>
<dbReference type="Pfam" id="PF13542">
    <property type="entry name" value="HTH_Tnp_ISL3"/>
    <property type="match status" value="1"/>
</dbReference>
<evidence type="ECO:0000259" key="3">
    <source>
        <dbReference type="Pfam" id="PF14690"/>
    </source>
</evidence>
<dbReference type="InterPro" id="IPR047951">
    <property type="entry name" value="Transpos_ISL3"/>
</dbReference>